<dbReference type="Proteomes" id="UP000525078">
    <property type="component" value="Unassembled WGS sequence"/>
</dbReference>
<organism evidence="1 2">
    <name type="scientific">Cannabis sativa</name>
    <name type="common">Hemp</name>
    <name type="synonym">Marijuana</name>
    <dbReference type="NCBI Taxonomy" id="3483"/>
    <lineage>
        <taxon>Eukaryota</taxon>
        <taxon>Viridiplantae</taxon>
        <taxon>Streptophyta</taxon>
        <taxon>Embryophyta</taxon>
        <taxon>Tracheophyta</taxon>
        <taxon>Spermatophyta</taxon>
        <taxon>Magnoliopsida</taxon>
        <taxon>eudicotyledons</taxon>
        <taxon>Gunneridae</taxon>
        <taxon>Pentapetalae</taxon>
        <taxon>rosids</taxon>
        <taxon>fabids</taxon>
        <taxon>Rosales</taxon>
        <taxon>Cannabaceae</taxon>
        <taxon>Cannabis</taxon>
    </lineage>
</organism>
<dbReference type="AlphaFoldDB" id="A0A7J6GEG6"/>
<reference evidence="1 2" key="1">
    <citation type="journal article" date="2020" name="bioRxiv">
        <title>Sequence and annotation of 42 cannabis genomes reveals extensive copy number variation in cannabinoid synthesis and pathogen resistance genes.</title>
        <authorList>
            <person name="Mckernan K.J."/>
            <person name="Helbert Y."/>
            <person name="Kane L.T."/>
            <person name="Ebling H."/>
            <person name="Zhang L."/>
            <person name="Liu B."/>
            <person name="Eaton Z."/>
            <person name="Mclaughlin S."/>
            <person name="Kingan S."/>
            <person name="Baybayan P."/>
            <person name="Concepcion G."/>
            <person name="Jordan M."/>
            <person name="Riva A."/>
            <person name="Barbazuk W."/>
            <person name="Harkins T."/>
        </authorList>
    </citation>
    <scope>NUCLEOTIDE SEQUENCE [LARGE SCALE GENOMIC DNA]</scope>
    <source>
        <strain evidence="2">cv. Jamaican Lion 4</strain>
        <tissue evidence="1">Leaf</tissue>
    </source>
</reference>
<evidence type="ECO:0000313" key="2">
    <source>
        <dbReference type="Proteomes" id="UP000525078"/>
    </source>
</evidence>
<comment type="caution">
    <text evidence="1">The sequence shown here is derived from an EMBL/GenBank/DDBJ whole genome shotgun (WGS) entry which is preliminary data.</text>
</comment>
<proteinExistence type="predicted"/>
<gene>
    <name evidence="1" type="ORF">F8388_026453</name>
</gene>
<protein>
    <submittedName>
        <fullName evidence="1">Uncharacterized protein</fullName>
    </submittedName>
</protein>
<feature type="non-terminal residue" evidence="1">
    <location>
        <position position="111"/>
    </location>
</feature>
<sequence length="111" mass="12434">SLSKLSALHGPTCRDLQLGRGSRLLVLRRQSGALGTTNNWTELNVMEMNLIWSASQGITSSFHMILRWSGVYMNVPPEQRRRTCLSGQSRGDVSVYDEDTGLVDVIRLKDQ</sequence>
<dbReference type="EMBL" id="JAATIP010000061">
    <property type="protein sequence ID" value="KAF4381354.1"/>
    <property type="molecule type" value="Genomic_DNA"/>
</dbReference>
<accession>A0A7J6GEG6</accession>
<name>A0A7J6GEG6_CANSA</name>
<evidence type="ECO:0000313" key="1">
    <source>
        <dbReference type="EMBL" id="KAF4381354.1"/>
    </source>
</evidence>